<dbReference type="Pfam" id="PF12146">
    <property type="entry name" value="Hydrolase_4"/>
    <property type="match status" value="1"/>
</dbReference>
<name>A0A7R6PMN4_9GAMM</name>
<dbReference type="InterPro" id="IPR022742">
    <property type="entry name" value="Hydrolase_4"/>
</dbReference>
<dbReference type="PANTHER" id="PTHR43433">
    <property type="entry name" value="HYDROLASE, ALPHA/BETA FOLD FAMILY PROTEIN"/>
    <property type="match status" value="1"/>
</dbReference>
<dbReference type="PANTHER" id="PTHR43433:SF5">
    <property type="entry name" value="AB HYDROLASE-1 DOMAIN-CONTAINING PROTEIN"/>
    <property type="match status" value="1"/>
</dbReference>
<dbReference type="EMBL" id="AP014545">
    <property type="protein sequence ID" value="BBB27110.1"/>
    <property type="molecule type" value="Genomic_DNA"/>
</dbReference>
<reference evidence="2 3" key="1">
    <citation type="journal article" date="2008" name="Int. J. Syst. Evol. Microbiol.">
        <title>Amphritea japonica sp. nov. and Amphritea balenae sp. nov., isolated from the sediment adjacent to sperm whale carcasses off Kagoshima, Japan.</title>
        <authorList>
            <person name="Miyazaki M."/>
            <person name="Nogi Y."/>
            <person name="Fujiwara Y."/>
            <person name="Kawato M."/>
            <person name="Nagahama T."/>
            <person name="Kubokawa K."/>
            <person name="Horikoshi K."/>
        </authorList>
    </citation>
    <scope>NUCLEOTIDE SEQUENCE [LARGE SCALE GENOMIC DNA]</scope>
    <source>
        <strain evidence="2 3">ATCC BAA-1530</strain>
    </source>
</reference>
<dbReference type="SUPFAM" id="SSF53474">
    <property type="entry name" value="alpha/beta-Hydrolases"/>
    <property type="match status" value="1"/>
</dbReference>
<sequence length="274" mass="30418">MLREQHILNETHCYRYRGKDPKYALVISHGIASHAGIYDKFCCYHAERGADIWSYDAPGHGKSTTNRARGQFTLAEWVDAGVAVAEHVKEKTGLPVFTLGSSLGVAAAFSALHSEAISGAILMGAPVVPGTPPMLKMGEYWQSEDVRKMAAHLGRAARLDIGIFFNFDEDYGYDGAYAQKQLDPWNTWSYDLGSWGSVFHYKPEITADQNEKPVLVASGEKDPTFPPEVMKSVADHIAGPVELYCLKEGSHQLMLFHTKEFSDKVHEWVGLQVK</sequence>
<feature type="domain" description="Serine aminopeptidase S33" evidence="1">
    <location>
        <begin position="20"/>
        <end position="254"/>
    </location>
</feature>
<dbReference type="Proteomes" id="UP000595663">
    <property type="component" value="Chromosome"/>
</dbReference>
<protein>
    <submittedName>
        <fullName evidence="2">Lysophospholipase</fullName>
    </submittedName>
</protein>
<keyword evidence="3" id="KW-1185">Reference proteome</keyword>
<evidence type="ECO:0000259" key="1">
    <source>
        <dbReference type="Pfam" id="PF12146"/>
    </source>
</evidence>
<evidence type="ECO:0000313" key="2">
    <source>
        <dbReference type="EMBL" id="BBB27110.1"/>
    </source>
</evidence>
<dbReference type="InterPro" id="IPR050471">
    <property type="entry name" value="AB_hydrolase"/>
</dbReference>
<dbReference type="RefSeq" id="WP_019620082.1">
    <property type="nucleotide sequence ID" value="NZ_AP014545.1"/>
</dbReference>
<organism evidence="2 3">
    <name type="scientific">Amphritea japonica ATCC BAA-1530</name>
    <dbReference type="NCBI Taxonomy" id="1278309"/>
    <lineage>
        <taxon>Bacteria</taxon>
        <taxon>Pseudomonadati</taxon>
        <taxon>Pseudomonadota</taxon>
        <taxon>Gammaproteobacteria</taxon>
        <taxon>Oceanospirillales</taxon>
        <taxon>Oceanospirillaceae</taxon>
        <taxon>Amphritea</taxon>
    </lineage>
</organism>
<dbReference type="Gene3D" id="3.40.50.1820">
    <property type="entry name" value="alpha/beta hydrolase"/>
    <property type="match status" value="1"/>
</dbReference>
<accession>A0A7R6PMN4</accession>
<dbReference type="AlphaFoldDB" id="A0A7R6PMN4"/>
<dbReference type="KEGG" id="ajp:AMJAP_2521"/>
<proteinExistence type="predicted"/>
<gene>
    <name evidence="2" type="ORF">AMJAP_2521</name>
</gene>
<evidence type="ECO:0000313" key="3">
    <source>
        <dbReference type="Proteomes" id="UP000595663"/>
    </source>
</evidence>
<dbReference type="OrthoDB" id="9806902at2"/>
<dbReference type="InterPro" id="IPR029058">
    <property type="entry name" value="AB_hydrolase_fold"/>
</dbReference>